<organism evidence="2 3">
    <name type="scientific">Aldrovandia affinis</name>
    <dbReference type="NCBI Taxonomy" id="143900"/>
    <lineage>
        <taxon>Eukaryota</taxon>
        <taxon>Metazoa</taxon>
        <taxon>Chordata</taxon>
        <taxon>Craniata</taxon>
        <taxon>Vertebrata</taxon>
        <taxon>Euteleostomi</taxon>
        <taxon>Actinopterygii</taxon>
        <taxon>Neopterygii</taxon>
        <taxon>Teleostei</taxon>
        <taxon>Notacanthiformes</taxon>
        <taxon>Halosauridae</taxon>
        <taxon>Aldrovandia</taxon>
    </lineage>
</organism>
<sequence length="109" mass="11831">MYRVGGRPLNSGGTSRFLFRLNRGTTVTTSSTGCSRRAAGTCPRPRATRVHPQAGGSWLAQVFLEGYWQRGALFHPTPHRTQAQMVLVDSPPSTTSLWPDLIHQVAAAG</sequence>
<dbReference type="Proteomes" id="UP001221898">
    <property type="component" value="Unassembled WGS sequence"/>
</dbReference>
<evidence type="ECO:0000313" key="2">
    <source>
        <dbReference type="EMBL" id="KAJ8415618.1"/>
    </source>
</evidence>
<feature type="region of interest" description="Disordered" evidence="1">
    <location>
        <begin position="30"/>
        <end position="51"/>
    </location>
</feature>
<dbReference type="AlphaFoldDB" id="A0AAD7X0E4"/>
<gene>
    <name evidence="2" type="ORF">AAFF_G00425980</name>
</gene>
<name>A0AAD7X0E4_9TELE</name>
<keyword evidence="3" id="KW-1185">Reference proteome</keyword>
<protein>
    <submittedName>
        <fullName evidence="2">Uncharacterized protein</fullName>
    </submittedName>
</protein>
<reference evidence="2" key="1">
    <citation type="journal article" date="2023" name="Science">
        <title>Genome structures resolve the early diversification of teleost fishes.</title>
        <authorList>
            <person name="Parey E."/>
            <person name="Louis A."/>
            <person name="Montfort J."/>
            <person name="Bouchez O."/>
            <person name="Roques C."/>
            <person name="Iampietro C."/>
            <person name="Lluch J."/>
            <person name="Castinel A."/>
            <person name="Donnadieu C."/>
            <person name="Desvignes T."/>
            <person name="Floi Bucao C."/>
            <person name="Jouanno E."/>
            <person name="Wen M."/>
            <person name="Mejri S."/>
            <person name="Dirks R."/>
            <person name="Jansen H."/>
            <person name="Henkel C."/>
            <person name="Chen W.J."/>
            <person name="Zahm M."/>
            <person name="Cabau C."/>
            <person name="Klopp C."/>
            <person name="Thompson A.W."/>
            <person name="Robinson-Rechavi M."/>
            <person name="Braasch I."/>
            <person name="Lecointre G."/>
            <person name="Bobe J."/>
            <person name="Postlethwait J.H."/>
            <person name="Berthelot C."/>
            <person name="Roest Crollius H."/>
            <person name="Guiguen Y."/>
        </authorList>
    </citation>
    <scope>NUCLEOTIDE SEQUENCE</scope>
    <source>
        <strain evidence="2">NC1722</strain>
    </source>
</reference>
<evidence type="ECO:0000256" key="1">
    <source>
        <dbReference type="SAM" id="MobiDB-lite"/>
    </source>
</evidence>
<comment type="caution">
    <text evidence="2">The sequence shown here is derived from an EMBL/GenBank/DDBJ whole genome shotgun (WGS) entry which is preliminary data.</text>
</comment>
<dbReference type="EMBL" id="JAINUG010000009">
    <property type="protein sequence ID" value="KAJ8415618.1"/>
    <property type="molecule type" value="Genomic_DNA"/>
</dbReference>
<dbReference type="PROSITE" id="PS51257">
    <property type="entry name" value="PROKAR_LIPOPROTEIN"/>
    <property type="match status" value="1"/>
</dbReference>
<accession>A0AAD7X0E4</accession>
<evidence type="ECO:0000313" key="3">
    <source>
        <dbReference type="Proteomes" id="UP001221898"/>
    </source>
</evidence>
<proteinExistence type="predicted"/>